<dbReference type="InterPro" id="IPR050863">
    <property type="entry name" value="CenT-Element_Derived"/>
</dbReference>
<reference evidence="6" key="1">
    <citation type="submission" date="2023-11" db="EMBL/GenBank/DDBJ databases">
        <title>Genome assemblies of two species of porcelain crab, Petrolisthes cinctipes and Petrolisthes manimaculis (Anomura: Porcellanidae).</title>
        <authorList>
            <person name="Angst P."/>
        </authorList>
    </citation>
    <scope>NUCLEOTIDE SEQUENCE</scope>
    <source>
        <strain evidence="6">PB745_02</strain>
        <tissue evidence="6">Gill</tissue>
    </source>
</reference>
<evidence type="ECO:0000256" key="1">
    <source>
        <dbReference type="ARBA" id="ARBA00004123"/>
    </source>
</evidence>
<keyword evidence="7" id="KW-1185">Reference proteome</keyword>
<dbReference type="EMBL" id="JAWZYT010001999">
    <property type="protein sequence ID" value="KAK4307468.1"/>
    <property type="molecule type" value="Genomic_DNA"/>
</dbReference>
<dbReference type="Proteomes" id="UP001292094">
    <property type="component" value="Unassembled WGS sequence"/>
</dbReference>
<dbReference type="Gene3D" id="1.10.10.60">
    <property type="entry name" value="Homeodomain-like"/>
    <property type="match status" value="1"/>
</dbReference>
<dbReference type="Pfam" id="PF03184">
    <property type="entry name" value="DDE_1"/>
    <property type="match status" value="1"/>
</dbReference>
<dbReference type="PANTHER" id="PTHR19303:SF26">
    <property type="entry name" value="TIGGER TRANSPOSABLE ELEMENT-DERIVED PROTEIN 1"/>
    <property type="match status" value="1"/>
</dbReference>
<dbReference type="PANTHER" id="PTHR19303">
    <property type="entry name" value="TRANSPOSON"/>
    <property type="match status" value="1"/>
</dbReference>
<dbReference type="SMART" id="SM01123">
    <property type="entry name" value="DBP10CT"/>
    <property type="match status" value="1"/>
</dbReference>
<dbReference type="AlphaFoldDB" id="A0AAE1PFJ9"/>
<comment type="caution">
    <text evidence="6">The sequence shown here is derived from an EMBL/GenBank/DDBJ whole genome shotgun (WGS) entry which is preliminary data.</text>
</comment>
<evidence type="ECO:0000256" key="4">
    <source>
        <dbReference type="SAM" id="MobiDB-lite"/>
    </source>
</evidence>
<dbReference type="Gene3D" id="1.10.10.10">
    <property type="entry name" value="Winged helix-like DNA-binding domain superfamily/Winged helix DNA-binding domain"/>
    <property type="match status" value="1"/>
</dbReference>
<feature type="region of interest" description="Disordered" evidence="4">
    <location>
        <begin position="465"/>
        <end position="485"/>
    </location>
</feature>
<dbReference type="Pfam" id="PF03221">
    <property type="entry name" value="HTH_Tnp_Tc5"/>
    <property type="match status" value="1"/>
</dbReference>
<feature type="compositionally biased region" description="Polar residues" evidence="4">
    <location>
        <begin position="1"/>
        <end position="12"/>
    </location>
</feature>
<dbReference type="Gene3D" id="3.30.420.10">
    <property type="entry name" value="Ribonuclease H-like superfamily/Ribonuclease H"/>
    <property type="match status" value="1"/>
</dbReference>
<protein>
    <recommendedName>
        <fullName evidence="5">HTH CENPB-type domain-containing protein</fullName>
    </recommendedName>
</protein>
<proteinExistence type="inferred from homology"/>
<dbReference type="InterPro" id="IPR004875">
    <property type="entry name" value="DDE_SF_endonuclease_dom"/>
</dbReference>
<dbReference type="InterPro" id="IPR009057">
    <property type="entry name" value="Homeodomain-like_sf"/>
</dbReference>
<evidence type="ECO:0000259" key="5">
    <source>
        <dbReference type="PROSITE" id="PS51253"/>
    </source>
</evidence>
<dbReference type="InterPro" id="IPR006600">
    <property type="entry name" value="HTH_CenpB_DNA-bd_dom"/>
</dbReference>
<feature type="domain" description="HTH CENPB-type" evidence="5">
    <location>
        <begin position="78"/>
        <end position="156"/>
    </location>
</feature>
<dbReference type="PROSITE" id="PS51253">
    <property type="entry name" value="HTH_CENPB"/>
    <property type="match status" value="1"/>
</dbReference>
<dbReference type="Pfam" id="PF08147">
    <property type="entry name" value="DBP10CT"/>
    <property type="match status" value="1"/>
</dbReference>
<dbReference type="GO" id="GO:0005524">
    <property type="term" value="F:ATP binding"/>
    <property type="evidence" value="ECO:0007669"/>
    <property type="project" value="InterPro"/>
</dbReference>
<comment type="similarity">
    <text evidence="2">Belongs to the tigger transposable element derived protein family.</text>
</comment>
<evidence type="ECO:0000313" key="7">
    <source>
        <dbReference type="Proteomes" id="UP001292094"/>
    </source>
</evidence>
<evidence type="ECO:0000256" key="3">
    <source>
        <dbReference type="ARBA" id="ARBA00023125"/>
    </source>
</evidence>
<dbReference type="InterPro" id="IPR012541">
    <property type="entry name" value="DBP10_C"/>
</dbReference>
<gene>
    <name evidence="6" type="ORF">Pmani_020772</name>
</gene>
<dbReference type="SUPFAM" id="SSF46689">
    <property type="entry name" value="Homeodomain-like"/>
    <property type="match status" value="2"/>
</dbReference>
<dbReference type="GO" id="GO:0003677">
    <property type="term" value="F:DNA binding"/>
    <property type="evidence" value="ECO:0007669"/>
    <property type="project" value="UniProtKB-KW"/>
</dbReference>
<dbReference type="GO" id="GO:0003724">
    <property type="term" value="F:RNA helicase activity"/>
    <property type="evidence" value="ECO:0007669"/>
    <property type="project" value="InterPro"/>
</dbReference>
<organism evidence="6 7">
    <name type="scientific">Petrolisthes manimaculis</name>
    <dbReference type="NCBI Taxonomy" id="1843537"/>
    <lineage>
        <taxon>Eukaryota</taxon>
        <taxon>Metazoa</taxon>
        <taxon>Ecdysozoa</taxon>
        <taxon>Arthropoda</taxon>
        <taxon>Crustacea</taxon>
        <taxon>Multicrustacea</taxon>
        <taxon>Malacostraca</taxon>
        <taxon>Eumalacostraca</taxon>
        <taxon>Eucarida</taxon>
        <taxon>Decapoda</taxon>
        <taxon>Pleocyemata</taxon>
        <taxon>Anomura</taxon>
        <taxon>Galatheoidea</taxon>
        <taxon>Porcellanidae</taxon>
        <taxon>Petrolisthes</taxon>
    </lineage>
</organism>
<evidence type="ECO:0000256" key="2">
    <source>
        <dbReference type="ARBA" id="ARBA00010881"/>
    </source>
</evidence>
<comment type="subcellular location">
    <subcellularLocation>
        <location evidence="1">Nucleus</location>
    </subcellularLocation>
</comment>
<dbReference type="GO" id="GO:0003723">
    <property type="term" value="F:RNA binding"/>
    <property type="evidence" value="ECO:0007669"/>
    <property type="project" value="InterPro"/>
</dbReference>
<dbReference type="GO" id="GO:0005634">
    <property type="term" value="C:nucleus"/>
    <property type="evidence" value="ECO:0007669"/>
    <property type="project" value="UniProtKB-SubCell"/>
</dbReference>
<accession>A0AAE1PFJ9</accession>
<sequence>MAPKRPSTTPQESAAKKTRKSVTIEMKMEVLDRYDRGERTSVIASAMKLRESTLRTIRGSADKIRASALAGTSASSKRVSHARSTAMERMEKLLAQWISYQTKTNVPITMAIIQAKALSLFRDVQCEGEEDKAKPFQASSGWFSNYKRRHGFHNLKMTGEAASADVEAAQTYPAILKTIIEEGGYTAKQVFNIDETGLYWKKLPGRTYISTEESTAPGFKASKDRLTLLLGANAEGDCKLKPALVYQSENPRALKGYVKSFLPCYWYSSRKAWMNSTIFQDYLGKLEKELELYCQREEIPFKILLLLDNAPCHPPSVDLSSNIQLAFLPPNTTSLLQPCDQGIIKTFKSYYLRSTLTDLVERTNKDKQTVKEYWKNFTIKDALRFIKDSWEKVNRKCLNGVWKKVCPQFVHDFTGFDIASTVSKSNRECLAKAIEAGFDDLEENDIDELLDSHTVELTNEELLENEKEQEAKLQSTSETPESRKELTLKDLREAMSSIRAGLDILEAKDPNVNRSATTVFEMIKTKKGSHTLGFEAMKAKRSIDDHRIEKFYKSLAARQMARKEKDDMAKQTAQQVGKMEMSSERDVQSIFSAILGKDQDYLGGSNEKSKKKEKDNKNFKDMEYYIPYTRNNEVAEAGYSVGSNFLQSSEANTLEIGGTDDLIHPKKTSLHKWDRTKKRYVGTQSQKKMIKTESGAWISASYNTKLYQKWLKRDKNKDMEGDSDEEDGETNQRFQAIKNHGKVHPLLKERKHLLKQPLKRELKTDAEIRKEEKRVKLVKMNEAISRARKQLGVKRVRTRNGTSKLKKVQKNK</sequence>
<feature type="region of interest" description="Disordered" evidence="4">
    <location>
        <begin position="1"/>
        <end position="20"/>
    </location>
</feature>
<dbReference type="InterPro" id="IPR036388">
    <property type="entry name" value="WH-like_DNA-bd_sf"/>
</dbReference>
<evidence type="ECO:0000313" key="6">
    <source>
        <dbReference type="EMBL" id="KAK4307468.1"/>
    </source>
</evidence>
<dbReference type="InterPro" id="IPR036397">
    <property type="entry name" value="RNaseH_sf"/>
</dbReference>
<keyword evidence="3" id="KW-0238">DNA-binding</keyword>
<name>A0AAE1PFJ9_9EUCA</name>
<dbReference type="SMART" id="SM00674">
    <property type="entry name" value="CENPB"/>
    <property type="match status" value="1"/>
</dbReference>